<dbReference type="EMBL" id="JADGJD010000010">
    <property type="protein sequence ID" value="KAJ3057131.1"/>
    <property type="molecule type" value="Genomic_DNA"/>
</dbReference>
<keyword evidence="5" id="KW-0539">Nucleus</keyword>
<gene>
    <name evidence="9" type="ORF">HK097_000059</name>
</gene>
<feature type="compositionally biased region" description="Basic and acidic residues" evidence="6">
    <location>
        <begin position="208"/>
        <end position="225"/>
    </location>
</feature>
<keyword evidence="10" id="KW-1185">Reference proteome</keyword>
<dbReference type="Pfam" id="PF08600">
    <property type="entry name" value="NuBaID_C"/>
    <property type="match status" value="1"/>
</dbReference>
<evidence type="ECO:0000256" key="3">
    <source>
        <dbReference type="ARBA" id="ARBA00022771"/>
    </source>
</evidence>
<feature type="domain" description="C3HC-type" evidence="7">
    <location>
        <begin position="29"/>
        <end position="109"/>
    </location>
</feature>
<dbReference type="AlphaFoldDB" id="A0AAD5SJW3"/>
<evidence type="ECO:0000256" key="6">
    <source>
        <dbReference type="SAM" id="MobiDB-lite"/>
    </source>
</evidence>
<keyword evidence="2" id="KW-0479">Metal-binding</keyword>
<evidence type="ECO:0000256" key="1">
    <source>
        <dbReference type="ARBA" id="ARBA00004123"/>
    </source>
</evidence>
<dbReference type="PANTHER" id="PTHR15835">
    <property type="entry name" value="NUCLEAR-INTERACTING PARTNER OF ALK"/>
    <property type="match status" value="1"/>
</dbReference>
<dbReference type="GO" id="GO:0005634">
    <property type="term" value="C:nucleus"/>
    <property type="evidence" value="ECO:0007669"/>
    <property type="project" value="UniProtKB-SubCell"/>
</dbReference>
<dbReference type="Pfam" id="PF07967">
    <property type="entry name" value="zf-C3HC"/>
    <property type="match status" value="1"/>
</dbReference>
<evidence type="ECO:0000256" key="2">
    <source>
        <dbReference type="ARBA" id="ARBA00022723"/>
    </source>
</evidence>
<evidence type="ECO:0000259" key="8">
    <source>
        <dbReference type="Pfam" id="PF08600"/>
    </source>
</evidence>
<evidence type="ECO:0000256" key="5">
    <source>
        <dbReference type="ARBA" id="ARBA00023242"/>
    </source>
</evidence>
<organism evidence="9 10">
    <name type="scientific">Rhizophlyctis rosea</name>
    <dbReference type="NCBI Taxonomy" id="64517"/>
    <lineage>
        <taxon>Eukaryota</taxon>
        <taxon>Fungi</taxon>
        <taxon>Fungi incertae sedis</taxon>
        <taxon>Chytridiomycota</taxon>
        <taxon>Chytridiomycota incertae sedis</taxon>
        <taxon>Chytridiomycetes</taxon>
        <taxon>Rhizophlyctidales</taxon>
        <taxon>Rhizophlyctidaceae</taxon>
        <taxon>Rhizophlyctis</taxon>
    </lineage>
</organism>
<feature type="domain" description="NuBaID C-terminal" evidence="8">
    <location>
        <begin position="147"/>
        <end position="218"/>
    </location>
</feature>
<keyword evidence="3" id="KW-0863">Zinc-finger</keyword>
<protein>
    <submittedName>
        <fullName evidence="9">Uncharacterized protein</fullName>
    </submittedName>
</protein>
<keyword evidence="4" id="KW-0862">Zinc</keyword>
<dbReference type="InterPro" id="IPR013909">
    <property type="entry name" value="NuBaID_C"/>
</dbReference>
<feature type="region of interest" description="Disordered" evidence="6">
    <location>
        <begin position="187"/>
        <end position="225"/>
    </location>
</feature>
<dbReference type="GO" id="GO:0008270">
    <property type="term" value="F:zinc ion binding"/>
    <property type="evidence" value="ECO:0007669"/>
    <property type="project" value="UniProtKB-KW"/>
</dbReference>
<evidence type="ECO:0000256" key="4">
    <source>
        <dbReference type="ARBA" id="ARBA00022833"/>
    </source>
</evidence>
<accession>A0AAD5SJW3</accession>
<dbReference type="InterPro" id="IPR012935">
    <property type="entry name" value="NuBaID_N"/>
</dbReference>
<proteinExistence type="predicted"/>
<dbReference type="PANTHER" id="PTHR15835:SF6">
    <property type="entry name" value="ZINC FINGER C3HC-TYPE PROTEIN 1"/>
    <property type="match status" value="1"/>
</dbReference>
<comment type="caution">
    <text evidence="9">The sequence shown here is derived from an EMBL/GenBank/DDBJ whole genome shotgun (WGS) entry which is preliminary data.</text>
</comment>
<evidence type="ECO:0000313" key="10">
    <source>
        <dbReference type="Proteomes" id="UP001212841"/>
    </source>
</evidence>
<comment type="subcellular location">
    <subcellularLocation>
        <location evidence="1">Nucleus</location>
    </subcellularLocation>
</comment>
<dbReference type="Proteomes" id="UP001212841">
    <property type="component" value="Unassembled WGS sequence"/>
</dbReference>
<evidence type="ECO:0000313" key="9">
    <source>
        <dbReference type="EMBL" id="KAJ3057131.1"/>
    </source>
</evidence>
<sequence length="225" mass="25512">MSHISKRKLDEVFEGLANLEKRDAVIKLSDPALLDRISTFKALTWFGKPNELSPPVCALHGWINVDLNTLSCPTCSKRMIVRIPEEANADESDEAFKSRYQTFGKQISEAPLTRFDSASSAPTEDDIQSIANRFLPETTLDDATKHAVTLAMFGWELCQELGRAFASCRLCARKAGLWNYDRVEERSEKRVRRDAEAVDGQQSPEDAEDRKFDPEMEHRYGIMSH</sequence>
<reference evidence="9" key="1">
    <citation type="submission" date="2020-05" db="EMBL/GenBank/DDBJ databases">
        <title>Phylogenomic resolution of chytrid fungi.</title>
        <authorList>
            <person name="Stajich J.E."/>
            <person name="Amses K."/>
            <person name="Simmons R."/>
            <person name="Seto K."/>
            <person name="Myers J."/>
            <person name="Bonds A."/>
            <person name="Quandt C.A."/>
            <person name="Barry K."/>
            <person name="Liu P."/>
            <person name="Grigoriev I."/>
            <person name="Longcore J.E."/>
            <person name="James T.Y."/>
        </authorList>
    </citation>
    <scope>NUCLEOTIDE SEQUENCE</scope>
    <source>
        <strain evidence="9">JEL0318</strain>
    </source>
</reference>
<feature type="compositionally biased region" description="Basic and acidic residues" evidence="6">
    <location>
        <begin position="187"/>
        <end position="196"/>
    </location>
</feature>
<evidence type="ECO:0000259" key="7">
    <source>
        <dbReference type="Pfam" id="PF07967"/>
    </source>
</evidence>
<name>A0AAD5SJW3_9FUNG</name>